<sequence>MIVTLVLQRDENRDMHDPGGHLCNAAVSLVEQAIYPDEDQCNIDEMEFMLEKLLKDQQEMTEDFNLHLVFLCKELNGRLETLDTRVRMLYTQASQIEEAMKKQKALFQRKSIVQPTLIDTVHHVFKTLFHLR</sequence>
<dbReference type="EMBL" id="QGKV02002055">
    <property type="protein sequence ID" value="KAF3493319.1"/>
    <property type="molecule type" value="Genomic_DNA"/>
</dbReference>
<evidence type="ECO:0000313" key="2">
    <source>
        <dbReference type="Proteomes" id="UP000266723"/>
    </source>
</evidence>
<protein>
    <submittedName>
        <fullName evidence="1">Uncharacterized protein</fullName>
    </submittedName>
</protein>
<evidence type="ECO:0000313" key="1">
    <source>
        <dbReference type="EMBL" id="KAF3493319.1"/>
    </source>
</evidence>
<keyword evidence="2" id="KW-1185">Reference proteome</keyword>
<organism evidence="1 2">
    <name type="scientific">Brassica cretica</name>
    <name type="common">Mustard</name>
    <dbReference type="NCBI Taxonomy" id="69181"/>
    <lineage>
        <taxon>Eukaryota</taxon>
        <taxon>Viridiplantae</taxon>
        <taxon>Streptophyta</taxon>
        <taxon>Embryophyta</taxon>
        <taxon>Tracheophyta</taxon>
        <taxon>Spermatophyta</taxon>
        <taxon>Magnoliopsida</taxon>
        <taxon>eudicotyledons</taxon>
        <taxon>Gunneridae</taxon>
        <taxon>Pentapetalae</taxon>
        <taxon>rosids</taxon>
        <taxon>malvids</taxon>
        <taxon>Brassicales</taxon>
        <taxon>Brassicaceae</taxon>
        <taxon>Brassiceae</taxon>
        <taxon>Brassica</taxon>
    </lineage>
</organism>
<name>A0ABQ7A6L9_BRACR</name>
<gene>
    <name evidence="1" type="ORF">DY000_02052296</name>
</gene>
<comment type="caution">
    <text evidence="1">The sequence shown here is derived from an EMBL/GenBank/DDBJ whole genome shotgun (WGS) entry which is preliminary data.</text>
</comment>
<dbReference type="Proteomes" id="UP000266723">
    <property type="component" value="Unassembled WGS sequence"/>
</dbReference>
<accession>A0ABQ7A6L9</accession>
<proteinExistence type="predicted"/>
<reference evidence="1 2" key="1">
    <citation type="journal article" date="2020" name="BMC Genomics">
        <title>Intraspecific diversification of the crop wild relative Brassica cretica Lam. using demographic model selection.</title>
        <authorList>
            <person name="Kioukis A."/>
            <person name="Michalopoulou V.A."/>
            <person name="Briers L."/>
            <person name="Pirintsos S."/>
            <person name="Studholme D.J."/>
            <person name="Pavlidis P."/>
            <person name="Sarris P.F."/>
        </authorList>
    </citation>
    <scope>NUCLEOTIDE SEQUENCE [LARGE SCALE GENOMIC DNA]</scope>
    <source>
        <strain evidence="2">cv. PFS-1207/04</strain>
    </source>
</reference>